<name>A0A1A8N636_9TELE</name>
<dbReference type="EMBL" id="HAEH01000271">
    <property type="protein sequence ID" value="SBR64550.1"/>
    <property type="molecule type" value="Transcribed_RNA"/>
</dbReference>
<dbReference type="InterPro" id="IPR052035">
    <property type="entry name" value="ZnF_BED_domain_contain"/>
</dbReference>
<organism evidence="1">
    <name type="scientific">Nothobranchius rachovii</name>
    <name type="common">bluefin notho</name>
    <dbReference type="NCBI Taxonomy" id="451742"/>
    <lineage>
        <taxon>Eukaryota</taxon>
        <taxon>Metazoa</taxon>
        <taxon>Chordata</taxon>
        <taxon>Craniata</taxon>
        <taxon>Vertebrata</taxon>
        <taxon>Euteleostomi</taxon>
        <taxon>Actinopterygii</taxon>
        <taxon>Neopterygii</taxon>
        <taxon>Teleostei</taxon>
        <taxon>Neoteleostei</taxon>
        <taxon>Acanthomorphata</taxon>
        <taxon>Ovalentaria</taxon>
        <taxon>Atherinomorphae</taxon>
        <taxon>Cyprinodontiformes</taxon>
        <taxon>Nothobranchiidae</taxon>
        <taxon>Nothobranchius</taxon>
    </lineage>
</organism>
<dbReference type="PANTHER" id="PTHR46481">
    <property type="entry name" value="ZINC FINGER BED DOMAIN-CONTAINING PROTEIN 4"/>
    <property type="match status" value="1"/>
</dbReference>
<dbReference type="AlphaFoldDB" id="A0A1A8N636"/>
<feature type="non-terminal residue" evidence="1">
    <location>
        <position position="1"/>
    </location>
</feature>
<dbReference type="SUPFAM" id="SSF140996">
    <property type="entry name" value="Hermes dimerisation domain"/>
    <property type="match status" value="1"/>
</dbReference>
<dbReference type="PANTHER" id="PTHR46481:SF9">
    <property type="entry name" value="ZINC FINGER BED DOMAIN-CONTAINING PROTEIN 1-LIKE"/>
    <property type="match status" value="1"/>
</dbReference>
<feature type="non-terminal residue" evidence="1">
    <location>
        <position position="66"/>
    </location>
</feature>
<gene>
    <name evidence="1" type="primary">BX530070.1</name>
</gene>
<sequence>LEVFITKDLQPFSVVKDVGFQHLMKTLDRRYSVPSRTHFSQVVIPGLYDKTRNAIESDLAKQKASH</sequence>
<reference evidence="1" key="2">
    <citation type="submission" date="2016-06" db="EMBL/GenBank/DDBJ databases">
        <title>The genome of a short-lived fish provides insights into sex chromosome evolution and the genetic control of aging.</title>
        <authorList>
            <person name="Reichwald K."/>
            <person name="Felder M."/>
            <person name="Petzold A."/>
            <person name="Koch P."/>
            <person name="Groth M."/>
            <person name="Platzer M."/>
        </authorList>
    </citation>
    <scope>NUCLEOTIDE SEQUENCE</scope>
    <source>
        <tissue evidence="1">Brain</tissue>
    </source>
</reference>
<reference evidence="1" key="1">
    <citation type="submission" date="2016-05" db="EMBL/GenBank/DDBJ databases">
        <authorList>
            <person name="Lavstsen T."/>
            <person name="Jespersen J.S."/>
        </authorList>
    </citation>
    <scope>NUCLEOTIDE SEQUENCE</scope>
    <source>
        <tissue evidence="1">Brain</tissue>
    </source>
</reference>
<protein>
    <submittedName>
        <fullName evidence="1">Uncharacterized protein</fullName>
    </submittedName>
</protein>
<accession>A0A1A8N636</accession>
<evidence type="ECO:0000313" key="1">
    <source>
        <dbReference type="EMBL" id="SBR64550.1"/>
    </source>
</evidence>
<proteinExistence type="predicted"/>